<dbReference type="EMBL" id="BMQG01000002">
    <property type="protein sequence ID" value="GGM36231.1"/>
    <property type="molecule type" value="Genomic_DNA"/>
</dbReference>
<keyword evidence="3 5" id="KW-0378">Hydrolase</keyword>
<accession>A0A8H9L4Y8</accession>
<gene>
    <name evidence="7" type="ORF">GCM10008956_11040</name>
</gene>
<evidence type="ECO:0000256" key="2">
    <source>
        <dbReference type="ARBA" id="ARBA00022723"/>
    </source>
</evidence>
<evidence type="ECO:0000256" key="1">
    <source>
        <dbReference type="ARBA" id="ARBA00022490"/>
    </source>
</evidence>
<dbReference type="GO" id="GO:0008270">
    <property type="term" value="F:zinc ion binding"/>
    <property type="evidence" value="ECO:0007669"/>
    <property type="project" value="UniProtKB-UniRule"/>
</dbReference>
<keyword evidence="1 5" id="KW-0963">Cytoplasm</keyword>
<name>A0A8H9L4Y8_9DEIO</name>
<dbReference type="GO" id="GO:0005737">
    <property type="term" value="C:cytoplasm"/>
    <property type="evidence" value="ECO:0007669"/>
    <property type="project" value="UniProtKB-SubCell"/>
</dbReference>
<comment type="caution">
    <text evidence="7">The sequence shown here is derived from an EMBL/GenBank/DDBJ whole genome shotgun (WGS) entry which is preliminary data.</text>
</comment>
<feature type="binding site" evidence="5">
    <location>
        <position position="164"/>
    </location>
    <ligand>
        <name>Zn(2+)</name>
        <dbReference type="ChEBI" id="CHEBI:29105"/>
    </ligand>
</feature>
<keyword evidence="2 5" id="KW-0479">Metal-binding</keyword>
<dbReference type="SUPFAM" id="SSF109854">
    <property type="entry name" value="DinB/YfiT-like putative metalloenzymes"/>
    <property type="match status" value="1"/>
</dbReference>
<dbReference type="HAMAP" id="MF_01256">
    <property type="entry name" value="YfiT_hydrol"/>
    <property type="match status" value="1"/>
</dbReference>
<protein>
    <recommendedName>
        <fullName evidence="5">Putative metal-dependent hydrolase GCM10008956_11040</fullName>
        <ecNumber evidence="5">3.-.-.-</ecNumber>
    </recommendedName>
</protein>
<comment type="function">
    <text evidence="5">Possible metal-dependent hydrolase.</text>
</comment>
<keyword evidence="8" id="KW-1185">Reference proteome</keyword>
<evidence type="ECO:0000313" key="8">
    <source>
        <dbReference type="Proteomes" id="UP000600547"/>
    </source>
</evidence>
<evidence type="ECO:0000256" key="5">
    <source>
        <dbReference type="HAMAP-Rule" id="MF_01256"/>
    </source>
</evidence>
<dbReference type="GO" id="GO:0016787">
    <property type="term" value="F:hydrolase activity"/>
    <property type="evidence" value="ECO:0007669"/>
    <property type="project" value="UniProtKB-UniRule"/>
</dbReference>
<evidence type="ECO:0000313" key="7">
    <source>
        <dbReference type="EMBL" id="GGM36231.1"/>
    </source>
</evidence>
<evidence type="ECO:0000256" key="4">
    <source>
        <dbReference type="ARBA" id="ARBA00022833"/>
    </source>
</evidence>
<comment type="subcellular location">
    <subcellularLocation>
        <location evidence="5">Cytoplasm</location>
    </subcellularLocation>
</comment>
<dbReference type="InterPro" id="IPR024775">
    <property type="entry name" value="DinB-like"/>
</dbReference>
<evidence type="ECO:0000256" key="3">
    <source>
        <dbReference type="ARBA" id="ARBA00022801"/>
    </source>
</evidence>
<feature type="binding site" evidence="5">
    <location>
        <position position="66"/>
    </location>
    <ligand>
        <name>Zn(2+)</name>
        <dbReference type="ChEBI" id="CHEBI:29105"/>
    </ligand>
</feature>
<proteinExistence type="inferred from homology"/>
<evidence type="ECO:0000259" key="6">
    <source>
        <dbReference type="Pfam" id="PF12867"/>
    </source>
</evidence>
<dbReference type="RefSeq" id="WP_110829387.1">
    <property type="nucleotide sequence ID" value="NZ_BMQG01000002.1"/>
</dbReference>
<sequence length="178" mass="20067">MTADPRYPVGPMPTPLTLTPPERVEALGQVFALPADLFEAVQGLSEAQLATPYREGGWTVRQVVHHVAESHMNAFIRLKFALTEDNPVVKPYEEDRWATLPDHELVPEVSLNLIDALHSRLGMLFASLDPQGDDWARPWTHPAQGRTYSVDTLLAMYAWHGRHHVAQITALRERMGWS</sequence>
<dbReference type="NCBIfam" id="NF009807">
    <property type="entry name" value="PRK13291.1"/>
    <property type="match status" value="1"/>
</dbReference>
<comment type="cofactor">
    <cofactor evidence="5">
        <name>Zn(2+)</name>
        <dbReference type="ChEBI" id="CHEBI:29105"/>
    </cofactor>
    <text evidence="5">Binds 1 zinc ion per subunit.</text>
</comment>
<comment type="similarity">
    <text evidence="5">Belongs to the metal hydrolase YfiT family.</text>
</comment>
<comment type="subunit">
    <text evidence="5">Homodimer.</text>
</comment>
<dbReference type="Gene3D" id="1.20.120.450">
    <property type="entry name" value="dinb family like domain"/>
    <property type="match status" value="1"/>
</dbReference>
<dbReference type="InterPro" id="IPR023774">
    <property type="entry name" value="Put_metal_dep_hydrolase_YfiT"/>
</dbReference>
<dbReference type="Pfam" id="PF12867">
    <property type="entry name" value="DinB_2"/>
    <property type="match status" value="1"/>
</dbReference>
<organism evidence="7 8">
    <name type="scientific">Deinococcus arenae</name>
    <dbReference type="NCBI Taxonomy" id="1452751"/>
    <lineage>
        <taxon>Bacteria</taxon>
        <taxon>Thermotogati</taxon>
        <taxon>Deinococcota</taxon>
        <taxon>Deinococci</taxon>
        <taxon>Deinococcales</taxon>
        <taxon>Deinococcaceae</taxon>
        <taxon>Deinococcus</taxon>
    </lineage>
</organism>
<dbReference type="InterPro" id="IPR034660">
    <property type="entry name" value="DinB/YfiT-like"/>
</dbReference>
<dbReference type="Proteomes" id="UP000600547">
    <property type="component" value="Unassembled WGS sequence"/>
</dbReference>
<dbReference type="EC" id="3.-.-.-" evidence="5"/>
<reference evidence="8" key="1">
    <citation type="journal article" date="2019" name="Int. J. Syst. Evol. Microbiol.">
        <title>The Global Catalogue of Microorganisms (GCM) 10K type strain sequencing project: providing services to taxonomists for standard genome sequencing and annotation.</title>
        <authorList>
            <consortium name="The Broad Institute Genomics Platform"/>
            <consortium name="The Broad Institute Genome Sequencing Center for Infectious Disease"/>
            <person name="Wu L."/>
            <person name="Ma J."/>
        </authorList>
    </citation>
    <scope>NUCLEOTIDE SEQUENCE [LARGE SCALE GENOMIC DNA]</scope>
    <source>
        <strain evidence="8">JCM 31047</strain>
    </source>
</reference>
<keyword evidence="4 5" id="KW-0862">Zinc</keyword>
<feature type="binding site" evidence="5">
    <location>
        <position position="160"/>
    </location>
    <ligand>
        <name>Zn(2+)</name>
        <dbReference type="ChEBI" id="CHEBI:29105"/>
    </ligand>
</feature>
<feature type="domain" description="DinB-like" evidence="6">
    <location>
        <begin position="34"/>
        <end position="168"/>
    </location>
</feature>
<dbReference type="AlphaFoldDB" id="A0A8H9L4Y8"/>